<organism evidence="4 5">
    <name type="scientific">Proteiniphilum acetatigenes</name>
    <dbReference type="NCBI Taxonomy" id="294710"/>
    <lineage>
        <taxon>Bacteria</taxon>
        <taxon>Pseudomonadati</taxon>
        <taxon>Bacteroidota</taxon>
        <taxon>Bacteroidia</taxon>
        <taxon>Bacteroidales</taxon>
        <taxon>Dysgonomonadaceae</taxon>
        <taxon>Proteiniphilum</taxon>
    </lineage>
</organism>
<sequence length="993" mass="112719">MKTYYVSIIILLFLCPLNLKPQSIRELEKGFSTPPDTAKPGVYWYFMDGNLSREEMTKDLESMKEVGISHLIFLEVGIGVPRGPVDFMSEEWQELFVHAVREAERLGIRILLGAGPGWCGSGGPWVKPEESMKHLVFSETNVTGGKKVDVQLPVPEQRSTVWHTMKDPYYEDVAAYAVPNAVKPVIEDINEKALYERDPYSSKPNVKPWLPSLASYAESAKDKVLRQNDIIDVSEYIGDDGRLIWDAPKGYWTIIRMGERVTGASTRPAPEPAIGLECNKLDSNAFKNHLKHYTDILLEKTAPRKKDVGWTGFHMDSWESGAQNWTDDIADEFKKRRGYGLEPWLLAYTGRAIESVEITERFLWDLRQTCKELLLENHAEFGKRYAHKNGLELTIEPYDMNPAGDLDLGTVADVIMGEFWSKRFGFDTHYAVIEATSISHITGQPIVGAEAFTSDNPEAWQEYPWSMKDQSDWALAHGVNRFFYHTFAHKPLGDEYRPGMTMGPYGVHWDRGQTWWPMVEAYHKYISRCSHMMQQGQAVSDILYLTPEGAPMVFTPPVDAMEENGAIPDKKGYGFDGCSPKMLMERADVKDGKIVFPGGTSYEIMVLPNFKTMTPELLEKITLLVEKGAKIIGIPPVKSPSLTDYPDCDEKVKRLAEKLWGQLEEPNELKAIKNGKGTIYWGGNLRSEGLYPSYKSTVEILKKLNISEDFRSDNNTIRFGHRRTTDKDIYFIANRTNDAQRTTCTFRASGEPELWSGVDGSSRQLQQYKTEDGITAIDLEFTPYESYFVVFDRTKATDNKEKKGHANFPVFTTIKNIRGPWNVSFDAKFGGPENIEFDELMDWTAHEMRGIKYYSGIATYKKTFNIEKLENKAYYIDLGVVHDITRVKLNGKDIGVVWCAPWRIDVSEALRDGENQLEIEVANRWINRLLGDRQKPDANARTVKFENGLMGGKEYTTGRYTFTTDAAMESFKFTEPLSSGLLGPVTIFMASPP</sequence>
<dbReference type="EMBL" id="LGGN01000047">
    <property type="protein sequence ID" value="KUK78309.1"/>
    <property type="molecule type" value="Genomic_DNA"/>
</dbReference>
<name>A0A117M120_9BACT</name>
<dbReference type="Pfam" id="PF22666">
    <property type="entry name" value="Glyco_hydro_2_N2"/>
    <property type="match status" value="1"/>
</dbReference>
<comment type="caution">
    <text evidence="4">The sequence shown here is derived from an EMBL/GenBank/DDBJ whole genome shotgun (WGS) entry which is preliminary data.</text>
</comment>
<dbReference type="SUPFAM" id="SSF49785">
    <property type="entry name" value="Galactose-binding domain-like"/>
    <property type="match status" value="1"/>
</dbReference>
<dbReference type="InterPro" id="IPR054593">
    <property type="entry name" value="Beta-mannosidase-like_N2"/>
</dbReference>
<feature type="domain" description="Beta-mannosidase-like galactose-binding" evidence="3">
    <location>
        <begin position="859"/>
        <end position="928"/>
    </location>
</feature>
<evidence type="ECO:0000259" key="3">
    <source>
        <dbReference type="Pfam" id="PF22666"/>
    </source>
</evidence>
<accession>A0A117M120</accession>
<evidence type="ECO:0000313" key="4">
    <source>
        <dbReference type="EMBL" id="KUK78309.1"/>
    </source>
</evidence>
<dbReference type="PANTHER" id="PTHR43817:SF1">
    <property type="entry name" value="HYDROLASE, FAMILY 43, PUTATIVE (AFU_ORTHOLOGUE AFUA_3G01660)-RELATED"/>
    <property type="match status" value="1"/>
</dbReference>
<dbReference type="Pfam" id="PF17132">
    <property type="entry name" value="Glyco_hydro_106"/>
    <property type="match status" value="1"/>
</dbReference>
<keyword evidence="1" id="KW-0732">Signal</keyword>
<protein>
    <recommendedName>
        <fullName evidence="3">Beta-mannosidase-like galactose-binding domain-containing protein</fullName>
    </recommendedName>
</protein>
<dbReference type="InterPro" id="IPR008979">
    <property type="entry name" value="Galactose-bd-like_sf"/>
</dbReference>
<evidence type="ECO:0000256" key="2">
    <source>
        <dbReference type="ARBA" id="ARBA00022801"/>
    </source>
</evidence>
<reference evidence="5" key="1">
    <citation type="journal article" date="2015" name="MBio">
        <title>Genome-Resolved Metagenomic Analysis Reveals Roles for Candidate Phyla and Other Microbial Community Members in Biogeochemical Transformations in Oil Reservoirs.</title>
        <authorList>
            <person name="Hu P."/>
            <person name="Tom L."/>
            <person name="Singh A."/>
            <person name="Thomas B.C."/>
            <person name="Baker B.J."/>
            <person name="Piceno Y.M."/>
            <person name="Andersen G.L."/>
            <person name="Banfield J.F."/>
        </authorList>
    </citation>
    <scope>NUCLEOTIDE SEQUENCE [LARGE SCALE GENOMIC DNA]</scope>
</reference>
<dbReference type="GO" id="GO:0004553">
    <property type="term" value="F:hydrolase activity, hydrolyzing O-glycosyl compounds"/>
    <property type="evidence" value="ECO:0007669"/>
    <property type="project" value="UniProtKB-ARBA"/>
</dbReference>
<dbReference type="PATRIC" id="fig|294710.3.peg.631"/>
<gene>
    <name evidence="4" type="ORF">XD92_0393</name>
</gene>
<dbReference type="NCBIfam" id="NF045579">
    <property type="entry name" value="rhamnoside_JR"/>
    <property type="match status" value="1"/>
</dbReference>
<dbReference type="PANTHER" id="PTHR43817">
    <property type="entry name" value="GLYCOSYL HYDROLASE"/>
    <property type="match status" value="1"/>
</dbReference>
<dbReference type="Proteomes" id="UP000053860">
    <property type="component" value="Unassembled WGS sequence"/>
</dbReference>
<evidence type="ECO:0000313" key="5">
    <source>
        <dbReference type="Proteomes" id="UP000053860"/>
    </source>
</evidence>
<evidence type="ECO:0000256" key="1">
    <source>
        <dbReference type="ARBA" id="ARBA00022729"/>
    </source>
</evidence>
<keyword evidence="2" id="KW-0378">Hydrolase</keyword>
<dbReference type="Gene3D" id="2.60.120.260">
    <property type="entry name" value="Galactose-binding domain-like"/>
    <property type="match status" value="1"/>
</dbReference>
<dbReference type="AlphaFoldDB" id="A0A117M120"/>
<proteinExistence type="predicted"/>